<comment type="caution">
    <text evidence="1">The sequence shown here is derived from an EMBL/GenBank/DDBJ whole genome shotgun (WGS) entry which is preliminary data.</text>
</comment>
<name>A0ACB9R225_9MYRT</name>
<organism evidence="1 2">
    <name type="scientific">Melastoma candidum</name>
    <dbReference type="NCBI Taxonomy" id="119954"/>
    <lineage>
        <taxon>Eukaryota</taxon>
        <taxon>Viridiplantae</taxon>
        <taxon>Streptophyta</taxon>
        <taxon>Embryophyta</taxon>
        <taxon>Tracheophyta</taxon>
        <taxon>Spermatophyta</taxon>
        <taxon>Magnoliopsida</taxon>
        <taxon>eudicotyledons</taxon>
        <taxon>Gunneridae</taxon>
        <taxon>Pentapetalae</taxon>
        <taxon>rosids</taxon>
        <taxon>malvids</taxon>
        <taxon>Myrtales</taxon>
        <taxon>Melastomataceae</taxon>
        <taxon>Melastomatoideae</taxon>
        <taxon>Melastomateae</taxon>
        <taxon>Melastoma</taxon>
    </lineage>
</organism>
<proteinExistence type="predicted"/>
<dbReference type="Proteomes" id="UP001057402">
    <property type="component" value="Chromosome 4"/>
</dbReference>
<protein>
    <submittedName>
        <fullName evidence="1">Uncharacterized protein</fullName>
    </submittedName>
</protein>
<keyword evidence="2" id="KW-1185">Reference proteome</keyword>
<gene>
    <name evidence="1" type="ORF">MLD38_010951</name>
</gene>
<evidence type="ECO:0000313" key="2">
    <source>
        <dbReference type="Proteomes" id="UP001057402"/>
    </source>
</evidence>
<reference evidence="2" key="1">
    <citation type="journal article" date="2023" name="Front. Plant Sci.">
        <title>Chromosomal-level genome assembly of Melastoma candidum provides insights into trichome evolution.</title>
        <authorList>
            <person name="Zhong Y."/>
            <person name="Wu W."/>
            <person name="Sun C."/>
            <person name="Zou P."/>
            <person name="Liu Y."/>
            <person name="Dai S."/>
            <person name="Zhou R."/>
        </authorList>
    </citation>
    <scope>NUCLEOTIDE SEQUENCE [LARGE SCALE GENOMIC DNA]</scope>
</reference>
<sequence>MGVIDLGTGKFQLRFEDGAQIEYILRRADWHIIGCPVPLQKWLIGHLLDKLELKSLLLWVRLKNVPLELQHTEGIEYIASDLGKPICMGSKLEAGGCTV</sequence>
<dbReference type="EMBL" id="CM042883">
    <property type="protein sequence ID" value="KAI4372755.1"/>
    <property type="molecule type" value="Genomic_DNA"/>
</dbReference>
<evidence type="ECO:0000313" key="1">
    <source>
        <dbReference type="EMBL" id="KAI4372755.1"/>
    </source>
</evidence>
<accession>A0ACB9R225</accession>